<dbReference type="Gene3D" id="3.20.20.70">
    <property type="entry name" value="Aldolase class I"/>
    <property type="match status" value="1"/>
</dbReference>
<comment type="pathway">
    <text evidence="1 10">Pyrimidine metabolism; UMP biosynthesis via de novo pathway; UMP from orotate: step 2/2.</text>
</comment>
<evidence type="ECO:0000313" key="12">
    <source>
        <dbReference type="EMBL" id="KIL68070.1"/>
    </source>
</evidence>
<keyword evidence="13" id="KW-1185">Reference proteome</keyword>
<dbReference type="STRING" id="946122.A0A0C2SX79"/>
<dbReference type="EC" id="4.1.1.23" evidence="3 10"/>
<dbReference type="SUPFAM" id="SSF51366">
    <property type="entry name" value="Ribulose-phoshate binding barrel"/>
    <property type="match status" value="1"/>
</dbReference>
<dbReference type="InterPro" id="IPR018089">
    <property type="entry name" value="OMPdecase_AS"/>
</dbReference>
<accession>A0A0C2SX79</accession>
<feature type="binding site" evidence="9">
    <location>
        <position position="219"/>
    </location>
    <ligand>
        <name>substrate</name>
    </ligand>
</feature>
<dbReference type="InterPro" id="IPR014732">
    <property type="entry name" value="OMPdecase"/>
</dbReference>
<feature type="binding site" evidence="9">
    <location>
        <position position="240"/>
    </location>
    <ligand>
        <name>substrate</name>
    </ligand>
</feature>
<feature type="binding site" evidence="9">
    <location>
        <position position="60"/>
    </location>
    <ligand>
        <name>substrate</name>
    </ligand>
</feature>
<feature type="binding site" evidence="9">
    <location>
        <position position="38"/>
    </location>
    <ligand>
        <name>substrate</name>
    </ligand>
</feature>
<dbReference type="UniPathway" id="UPA00070">
    <property type="reaction ID" value="UER00120"/>
</dbReference>
<organism evidence="12 13">
    <name type="scientific">Amanita muscaria (strain Koide BX008)</name>
    <dbReference type="NCBI Taxonomy" id="946122"/>
    <lineage>
        <taxon>Eukaryota</taxon>
        <taxon>Fungi</taxon>
        <taxon>Dikarya</taxon>
        <taxon>Basidiomycota</taxon>
        <taxon>Agaricomycotina</taxon>
        <taxon>Agaricomycetes</taxon>
        <taxon>Agaricomycetidae</taxon>
        <taxon>Agaricales</taxon>
        <taxon>Pluteineae</taxon>
        <taxon>Amanitaceae</taxon>
        <taxon>Amanita</taxon>
    </lineage>
</organism>
<dbReference type="GO" id="GO:0006207">
    <property type="term" value="P:'de novo' pyrimidine nucleobase biosynthetic process"/>
    <property type="evidence" value="ECO:0007669"/>
    <property type="project" value="InterPro"/>
</dbReference>
<dbReference type="InterPro" id="IPR013785">
    <property type="entry name" value="Aldolase_TIM"/>
</dbReference>
<evidence type="ECO:0000256" key="8">
    <source>
        <dbReference type="PIRSR" id="PIRSR614732-1"/>
    </source>
</evidence>
<dbReference type="PROSITE" id="PS00156">
    <property type="entry name" value="OMPDECASE"/>
    <property type="match status" value="1"/>
</dbReference>
<evidence type="ECO:0000256" key="5">
    <source>
        <dbReference type="ARBA" id="ARBA00022793"/>
    </source>
</evidence>
<feature type="active site" description="For OMPdecase activity" evidence="8">
    <location>
        <position position="96"/>
    </location>
</feature>
<evidence type="ECO:0000256" key="10">
    <source>
        <dbReference type="RuleBase" id="RU000512"/>
    </source>
</evidence>
<dbReference type="CDD" id="cd04725">
    <property type="entry name" value="OMP_decarboxylase_like"/>
    <property type="match status" value="1"/>
</dbReference>
<dbReference type="GO" id="GO:0004590">
    <property type="term" value="F:orotidine-5'-phosphate decarboxylase activity"/>
    <property type="evidence" value="ECO:0007669"/>
    <property type="project" value="UniProtKB-EC"/>
</dbReference>
<dbReference type="GO" id="GO:0004588">
    <property type="term" value="F:orotate phosphoribosyltransferase activity"/>
    <property type="evidence" value="ECO:0007669"/>
    <property type="project" value="TreeGrafter"/>
</dbReference>
<evidence type="ECO:0000259" key="11">
    <source>
        <dbReference type="SMART" id="SM00934"/>
    </source>
</evidence>
<proteinExistence type="inferred from homology"/>
<feature type="binding site" evidence="9">
    <location>
        <position position="239"/>
    </location>
    <ligand>
        <name>substrate</name>
    </ligand>
</feature>
<dbReference type="HOGENOM" id="CLU_030821_0_0_1"/>
<dbReference type="EMBL" id="KN818229">
    <property type="protein sequence ID" value="KIL68070.1"/>
    <property type="molecule type" value="Genomic_DNA"/>
</dbReference>
<dbReference type="NCBIfam" id="TIGR01740">
    <property type="entry name" value="pyrF"/>
    <property type="match status" value="1"/>
</dbReference>
<comment type="catalytic activity">
    <reaction evidence="10">
        <text>orotidine 5'-phosphate + H(+) = UMP + CO2</text>
        <dbReference type="Rhea" id="RHEA:11596"/>
        <dbReference type="ChEBI" id="CHEBI:15378"/>
        <dbReference type="ChEBI" id="CHEBI:16526"/>
        <dbReference type="ChEBI" id="CHEBI:57538"/>
        <dbReference type="ChEBI" id="CHEBI:57865"/>
        <dbReference type="EC" id="4.1.1.23"/>
    </reaction>
</comment>
<dbReference type="InterPro" id="IPR001754">
    <property type="entry name" value="OMPdeCOase_dom"/>
</dbReference>
<feature type="domain" description="Orotidine 5'-phosphate decarboxylase" evidence="11">
    <location>
        <begin position="32"/>
        <end position="253"/>
    </location>
</feature>
<dbReference type="InParanoid" id="A0A0C2SX79"/>
<dbReference type="FunFam" id="3.20.20.70:FF:000114">
    <property type="entry name" value="Decarboxylase,orotidine phosphate"/>
    <property type="match status" value="1"/>
</dbReference>
<evidence type="ECO:0000256" key="1">
    <source>
        <dbReference type="ARBA" id="ARBA00004861"/>
    </source>
</evidence>
<keyword evidence="6 10" id="KW-0665">Pyrimidine biosynthesis</keyword>
<dbReference type="OrthoDB" id="10263753at2759"/>
<dbReference type="InterPro" id="IPR011060">
    <property type="entry name" value="RibuloseP-bd_barrel"/>
</dbReference>
<reference evidence="12 13" key="1">
    <citation type="submission" date="2014-04" db="EMBL/GenBank/DDBJ databases">
        <title>Evolutionary Origins and Diversification of the Mycorrhizal Mutualists.</title>
        <authorList>
            <consortium name="DOE Joint Genome Institute"/>
            <consortium name="Mycorrhizal Genomics Consortium"/>
            <person name="Kohler A."/>
            <person name="Kuo A."/>
            <person name="Nagy L.G."/>
            <person name="Floudas D."/>
            <person name="Copeland A."/>
            <person name="Barry K.W."/>
            <person name="Cichocki N."/>
            <person name="Veneault-Fourrey C."/>
            <person name="LaButti K."/>
            <person name="Lindquist E.A."/>
            <person name="Lipzen A."/>
            <person name="Lundell T."/>
            <person name="Morin E."/>
            <person name="Murat C."/>
            <person name="Riley R."/>
            <person name="Ohm R."/>
            <person name="Sun H."/>
            <person name="Tunlid A."/>
            <person name="Henrissat B."/>
            <person name="Grigoriev I.V."/>
            <person name="Hibbett D.S."/>
            <person name="Martin F."/>
        </authorList>
    </citation>
    <scope>NUCLEOTIDE SEQUENCE [LARGE SCALE GENOMIC DNA]</scope>
    <source>
        <strain evidence="12 13">Koide BX008</strain>
    </source>
</reference>
<dbReference type="GO" id="GO:0044205">
    <property type="term" value="P:'de novo' UMP biosynthetic process"/>
    <property type="evidence" value="ECO:0007669"/>
    <property type="project" value="UniProtKB-UniPathway"/>
</dbReference>
<dbReference type="AlphaFoldDB" id="A0A0C2SX79"/>
<keyword evidence="5 10" id="KW-0210">Decarboxylase</keyword>
<evidence type="ECO:0000256" key="3">
    <source>
        <dbReference type="ARBA" id="ARBA00012321"/>
    </source>
</evidence>
<gene>
    <name evidence="12" type="ORF">M378DRAFT_185124</name>
</gene>
<keyword evidence="7 10" id="KW-0456">Lyase</keyword>
<evidence type="ECO:0000256" key="2">
    <source>
        <dbReference type="ARBA" id="ARBA00011018"/>
    </source>
</evidence>
<name>A0A0C2SX79_AMAMK</name>
<feature type="active site" description="For OMPdecase activity" evidence="8">
    <location>
        <position position="91"/>
    </location>
</feature>
<feature type="active site" description="For OMPdecase activity" evidence="8">
    <location>
        <position position="93"/>
    </location>
</feature>
<dbReference type="PANTHER" id="PTHR19278">
    <property type="entry name" value="OROTATE PHOSPHORIBOSYLTRANSFERASE"/>
    <property type="match status" value="1"/>
</dbReference>
<dbReference type="Proteomes" id="UP000054549">
    <property type="component" value="Unassembled WGS sequence"/>
</dbReference>
<evidence type="ECO:0000313" key="13">
    <source>
        <dbReference type="Proteomes" id="UP000054549"/>
    </source>
</evidence>
<dbReference type="Pfam" id="PF00215">
    <property type="entry name" value="OMPdecase"/>
    <property type="match status" value="1"/>
</dbReference>
<evidence type="ECO:0000256" key="7">
    <source>
        <dbReference type="ARBA" id="ARBA00023239"/>
    </source>
</evidence>
<feature type="binding site" evidence="9">
    <location>
        <position position="151"/>
    </location>
    <ligand>
        <name>substrate</name>
    </ligand>
</feature>
<comment type="similarity">
    <text evidence="2 10">Belongs to the OMP decarboxylase family.</text>
</comment>
<evidence type="ECO:0000256" key="6">
    <source>
        <dbReference type="ARBA" id="ARBA00022975"/>
    </source>
</evidence>
<protein>
    <recommendedName>
        <fullName evidence="4 10">Orotidine 5'-phosphate decarboxylase</fullName>
        <ecNumber evidence="3 10">4.1.1.23</ecNumber>
    </recommendedName>
</protein>
<evidence type="ECO:0000256" key="4">
    <source>
        <dbReference type="ARBA" id="ARBA00021923"/>
    </source>
</evidence>
<sequence length="276" mass="29908">MTHRKSYAERALLHSNPAAKQLLETIERKKSNLAVSVDLTKSADFLNIIDIVGPYICLIKTHIDILQDFDQSVIERLQHLSAKHDFMIFEDRKFADIGNTVVLQYSAGIHKIASWAHITNAHAVPGPSIIAGLATVGKPLGRGLLLLAEMSTKGSLATGSYTDEAVRMARANKDFVVGFIAQHRMEGVAATESDDISNEDFLILTPGVSLADSGDSMGQQYRTPRQVITESGSDVIIVGRGVYGTDLTQVGSIASRAEHYMAEGWAAYLEGLAPIS</sequence>
<dbReference type="SMART" id="SM00934">
    <property type="entry name" value="OMPdecase"/>
    <property type="match status" value="1"/>
</dbReference>
<evidence type="ECO:0000256" key="9">
    <source>
        <dbReference type="PIRSR" id="PIRSR614732-2"/>
    </source>
</evidence>
<dbReference type="FunCoup" id="A0A0C2SX79">
    <property type="interactions" value="859"/>
</dbReference>
<dbReference type="PANTHER" id="PTHR19278:SF9">
    <property type="entry name" value="URIDINE 5'-MONOPHOSPHATE SYNTHASE"/>
    <property type="match status" value="1"/>
</dbReference>